<feature type="domain" description="Leucine-binding protein" evidence="4">
    <location>
        <begin position="27"/>
        <end position="361"/>
    </location>
</feature>
<dbReference type="PANTHER" id="PTHR30483">
    <property type="entry name" value="LEUCINE-SPECIFIC-BINDING PROTEIN"/>
    <property type="match status" value="1"/>
</dbReference>
<evidence type="ECO:0000256" key="2">
    <source>
        <dbReference type="ARBA" id="ARBA00022729"/>
    </source>
</evidence>
<feature type="signal peptide" evidence="3">
    <location>
        <begin position="1"/>
        <end position="20"/>
    </location>
</feature>
<feature type="chain" id="PRO_5037634585" evidence="3">
    <location>
        <begin position="21"/>
        <end position="418"/>
    </location>
</feature>
<evidence type="ECO:0000256" key="3">
    <source>
        <dbReference type="SAM" id="SignalP"/>
    </source>
</evidence>
<dbReference type="InterPro" id="IPR051010">
    <property type="entry name" value="BCAA_transport"/>
</dbReference>
<evidence type="ECO:0000313" key="6">
    <source>
        <dbReference type="Proteomes" id="UP000752292"/>
    </source>
</evidence>
<dbReference type="InterPro" id="IPR028082">
    <property type="entry name" value="Peripla_BP_I"/>
</dbReference>
<dbReference type="Proteomes" id="UP000752292">
    <property type="component" value="Unassembled WGS sequence"/>
</dbReference>
<dbReference type="PANTHER" id="PTHR30483:SF6">
    <property type="entry name" value="PERIPLASMIC BINDING PROTEIN OF ABC TRANSPORTER FOR NATURAL AMINO ACIDS"/>
    <property type="match status" value="1"/>
</dbReference>
<dbReference type="CDD" id="cd06332">
    <property type="entry name" value="PBP1_aromatic_compounds-like"/>
    <property type="match status" value="1"/>
</dbReference>
<dbReference type="AlphaFoldDB" id="A0A933E9Q0"/>
<reference evidence="5" key="1">
    <citation type="submission" date="2020-07" db="EMBL/GenBank/DDBJ databases">
        <title>Huge and variable diversity of episymbiotic CPR bacteria and DPANN archaea in groundwater ecosystems.</title>
        <authorList>
            <person name="He C.Y."/>
            <person name="Keren R."/>
            <person name="Whittaker M."/>
            <person name="Farag I.F."/>
            <person name="Doudna J."/>
            <person name="Cate J.H.D."/>
            <person name="Banfield J.F."/>
        </authorList>
    </citation>
    <scope>NUCLEOTIDE SEQUENCE</scope>
    <source>
        <strain evidence="5">NC_groundwater_1370_Ag_S-0.2um_69_93</strain>
    </source>
</reference>
<protein>
    <submittedName>
        <fullName evidence="5">ABC transporter substrate-binding protein</fullName>
    </submittedName>
</protein>
<dbReference type="EMBL" id="JACQRX010000334">
    <property type="protein sequence ID" value="MBI4252323.1"/>
    <property type="molecule type" value="Genomic_DNA"/>
</dbReference>
<name>A0A933E9Q0_UNCTE</name>
<dbReference type="InterPro" id="IPR028081">
    <property type="entry name" value="Leu-bd"/>
</dbReference>
<keyword evidence="2 3" id="KW-0732">Signal</keyword>
<evidence type="ECO:0000256" key="1">
    <source>
        <dbReference type="ARBA" id="ARBA00010062"/>
    </source>
</evidence>
<evidence type="ECO:0000259" key="4">
    <source>
        <dbReference type="Pfam" id="PF13458"/>
    </source>
</evidence>
<organism evidence="5 6">
    <name type="scientific">Tectimicrobiota bacterium</name>
    <dbReference type="NCBI Taxonomy" id="2528274"/>
    <lineage>
        <taxon>Bacteria</taxon>
        <taxon>Pseudomonadati</taxon>
        <taxon>Nitrospinota/Tectimicrobiota group</taxon>
        <taxon>Candidatus Tectimicrobiota</taxon>
    </lineage>
</organism>
<sequence>MKAKWLVLLAAAGLALGAGAAQGAPREVRIGFIAPLTGPFAQVGKDQVNGFILYLEQNKYKMGPLTVKFTAEDYEAKPALAVAKAQKLIQRDKVHVFLGGLLAPTGYALAPVADQFKRPYLSPAPAGEDQTQRKRHKYYARLSFTSGQCQHALGDWAYEQGHRRIATVGADYAFGYESVGGFQRGFEDKGGKVVAKVWPRLGTVDFGPYLPLIPRNVDAVYALMVGPMSLAFPKQFKAAGFKMALLGGTTSTDEFILPNMGDEAIGYVTTSHYSAAIDTPKNHAFVKDFQKRFGKMASYYAENSFTAALYIHEALKRTGYNPDKIEVWLEELKKIRVDAIRGPVYLDSYANPVQNCYIRKIERVPGDRNNLGVKANSLWNVVIKTYPAVSQFWNYKPEDFLKFPVYDKDFPPCKFCGQ</sequence>
<dbReference type="SUPFAM" id="SSF53822">
    <property type="entry name" value="Periplasmic binding protein-like I"/>
    <property type="match status" value="1"/>
</dbReference>
<proteinExistence type="inferred from homology"/>
<comment type="caution">
    <text evidence="5">The sequence shown here is derived from an EMBL/GenBank/DDBJ whole genome shotgun (WGS) entry which is preliminary data.</text>
</comment>
<dbReference type="Pfam" id="PF13458">
    <property type="entry name" value="Peripla_BP_6"/>
    <property type="match status" value="1"/>
</dbReference>
<accession>A0A933E9Q0</accession>
<evidence type="ECO:0000313" key="5">
    <source>
        <dbReference type="EMBL" id="MBI4252323.1"/>
    </source>
</evidence>
<dbReference type="Gene3D" id="3.40.50.2300">
    <property type="match status" value="2"/>
</dbReference>
<gene>
    <name evidence="5" type="ORF">HY618_07675</name>
</gene>
<comment type="similarity">
    <text evidence="1">Belongs to the leucine-binding protein family.</text>
</comment>